<dbReference type="EMBL" id="CP024903">
    <property type="protein sequence ID" value="AXF24922.1"/>
    <property type="molecule type" value="Genomic_DNA"/>
</dbReference>
<comment type="subcellular location">
    <subcellularLocation>
        <location evidence="1">Membrane</location>
        <topology evidence="1">Multi-pass membrane protein</topology>
    </subcellularLocation>
</comment>
<dbReference type="AlphaFoldDB" id="A0A2Z5N5S5"/>
<feature type="transmembrane region" description="Helical" evidence="5">
    <location>
        <begin position="46"/>
        <end position="64"/>
    </location>
</feature>
<evidence type="ECO:0000256" key="1">
    <source>
        <dbReference type="ARBA" id="ARBA00004141"/>
    </source>
</evidence>
<feature type="transmembrane region" description="Helical" evidence="5">
    <location>
        <begin position="167"/>
        <end position="187"/>
    </location>
</feature>
<feature type="transmembrane region" description="Helical" evidence="5">
    <location>
        <begin position="232"/>
        <end position="252"/>
    </location>
</feature>
<keyword evidence="4 5" id="KW-0472">Membrane</keyword>
<feature type="transmembrane region" description="Helical" evidence="5">
    <location>
        <begin position="357"/>
        <end position="379"/>
    </location>
</feature>
<dbReference type="InterPro" id="IPR051788">
    <property type="entry name" value="MFS_Transporter"/>
</dbReference>
<evidence type="ECO:0000256" key="3">
    <source>
        <dbReference type="ARBA" id="ARBA00022989"/>
    </source>
</evidence>
<accession>A0A2Z5N5S5</accession>
<dbReference type="SUPFAM" id="SSF103473">
    <property type="entry name" value="MFS general substrate transporter"/>
    <property type="match status" value="1"/>
</dbReference>
<evidence type="ECO:0000313" key="7">
    <source>
        <dbReference type="EMBL" id="AXF24922.1"/>
    </source>
</evidence>
<evidence type="ECO:0000256" key="2">
    <source>
        <dbReference type="ARBA" id="ARBA00022692"/>
    </source>
</evidence>
<dbReference type="GO" id="GO:0016020">
    <property type="term" value="C:membrane"/>
    <property type="evidence" value="ECO:0007669"/>
    <property type="project" value="UniProtKB-SubCell"/>
</dbReference>
<dbReference type="Gene3D" id="1.20.1250.20">
    <property type="entry name" value="MFS general substrate transporter like domains"/>
    <property type="match status" value="2"/>
</dbReference>
<feature type="transmembrane region" description="Helical" evidence="5">
    <location>
        <begin position="299"/>
        <end position="318"/>
    </location>
</feature>
<dbReference type="PANTHER" id="PTHR23514:SF13">
    <property type="entry name" value="INNER MEMBRANE PROTEIN YBJJ"/>
    <property type="match status" value="1"/>
</dbReference>
<dbReference type="Proteomes" id="UP000253104">
    <property type="component" value="Chromosome mHSR5_B"/>
</dbReference>
<dbReference type="Pfam" id="PF07690">
    <property type="entry name" value="MFS_1"/>
    <property type="match status" value="1"/>
</dbReference>
<keyword evidence="2 5" id="KW-0812">Transmembrane</keyword>
<evidence type="ECO:0000259" key="6">
    <source>
        <dbReference type="PROSITE" id="PS50850"/>
    </source>
</evidence>
<dbReference type="GO" id="GO:0022857">
    <property type="term" value="F:transmembrane transporter activity"/>
    <property type="evidence" value="ECO:0007669"/>
    <property type="project" value="InterPro"/>
</dbReference>
<feature type="transmembrane region" description="Helical" evidence="5">
    <location>
        <begin position="193"/>
        <end position="211"/>
    </location>
</feature>
<evidence type="ECO:0000256" key="4">
    <source>
        <dbReference type="ARBA" id="ARBA00023136"/>
    </source>
</evidence>
<feature type="domain" description="Major facilitator superfamily (MFS) profile" evidence="6">
    <location>
        <begin position="227"/>
        <end position="408"/>
    </location>
</feature>
<dbReference type="PANTHER" id="PTHR23514">
    <property type="entry name" value="BYPASS OF STOP CODON PROTEIN 6"/>
    <property type="match status" value="1"/>
</dbReference>
<feature type="transmembrane region" description="Helical" evidence="5">
    <location>
        <begin position="324"/>
        <end position="345"/>
    </location>
</feature>
<feature type="transmembrane region" description="Helical" evidence="5">
    <location>
        <begin position="385"/>
        <end position="403"/>
    </location>
</feature>
<dbReference type="InterPro" id="IPR011701">
    <property type="entry name" value="MFS"/>
</dbReference>
<dbReference type="InterPro" id="IPR020846">
    <property type="entry name" value="MFS_dom"/>
</dbReference>
<evidence type="ECO:0000313" key="8">
    <source>
        <dbReference type="Proteomes" id="UP000253104"/>
    </source>
</evidence>
<feature type="transmembrane region" description="Helical" evidence="5">
    <location>
        <begin position="76"/>
        <end position="94"/>
    </location>
</feature>
<dbReference type="CDD" id="cd17393">
    <property type="entry name" value="MFS_MosC_like"/>
    <property type="match status" value="1"/>
</dbReference>
<dbReference type="PROSITE" id="PS50850">
    <property type="entry name" value="MFS"/>
    <property type="match status" value="1"/>
</dbReference>
<evidence type="ECO:0000256" key="5">
    <source>
        <dbReference type="SAM" id="Phobius"/>
    </source>
</evidence>
<gene>
    <name evidence="7" type="ORF">CUJ89_32365</name>
</gene>
<feature type="transmembrane region" description="Helical" evidence="5">
    <location>
        <begin position="272"/>
        <end position="292"/>
    </location>
</feature>
<protein>
    <submittedName>
        <fullName evidence="7">MFS transporter</fullName>
    </submittedName>
</protein>
<dbReference type="InterPro" id="IPR036259">
    <property type="entry name" value="MFS_trans_sf"/>
</dbReference>
<name>A0A2Z5N5S5_BURPY</name>
<keyword evidence="3 5" id="KW-1133">Transmembrane helix</keyword>
<sequence>MPVDAETSRPAPHHPFIQKMSDLSDAPQTMVVETASENNKRAATRASFFLAGISVATWAPLVPYAKARLDVDEAKFGFLLLFLGIGAVGCMPLCQRAVERFGCRNVIGAGAAMICVSLPLLATLSGMPAMAVTLLIFGAGLGFVDVAMNIQATLIERQSGEQLMSGFHGLFSVGGIAGSLVGGSLLSAGANPLGVAGAMVAVIAALMFRYARYLESAGAGERTASALILPQGIVVLMGAMAIGCFLVEGAMLDWSALFLTSVKSYAQDRAGFGYTAFAMTMAAGRLFGDMLITRFGPRAVIVSGGILGAIGMCIAIAAPSGTGAIVGFAVCGIGCANIVPILFAAAGRQKAMDPSAAISSITTLGYGGNLVGPAIVGFFAHAIGLHLAFALLAVLLLLAAFGGRKIEP</sequence>
<reference evidence="7 8" key="1">
    <citation type="journal article" date="2018" name="ISME J.">
        <title>Involvement of Burkholderiaceae and sulfurous volatiles in disease-suppressive soils.</title>
        <authorList>
            <person name="Carrion V.J."/>
            <person name="Cordovez V."/>
            <person name="Tyc O."/>
            <person name="Etalo D.W."/>
            <person name="de Bruijn I."/>
            <person name="de Jager V.C."/>
            <person name="Medema M.H."/>
            <person name="Eberl L."/>
            <person name="Raaijmakers J.M."/>
        </authorList>
    </citation>
    <scope>NUCLEOTIDE SEQUENCE [LARGE SCALE GENOMIC DNA]</scope>
    <source>
        <strain evidence="8">mHSR5</strain>
    </source>
</reference>
<feature type="transmembrane region" description="Helical" evidence="5">
    <location>
        <begin position="106"/>
        <end position="124"/>
    </location>
</feature>
<feature type="transmembrane region" description="Helical" evidence="5">
    <location>
        <begin position="130"/>
        <end position="155"/>
    </location>
</feature>
<organism evidence="7 8">
    <name type="scientific">Burkholderia pyrrocinia</name>
    <name type="common">Pseudomonas pyrrocinia</name>
    <dbReference type="NCBI Taxonomy" id="60550"/>
    <lineage>
        <taxon>Bacteria</taxon>
        <taxon>Pseudomonadati</taxon>
        <taxon>Pseudomonadota</taxon>
        <taxon>Betaproteobacteria</taxon>
        <taxon>Burkholderiales</taxon>
        <taxon>Burkholderiaceae</taxon>
        <taxon>Burkholderia</taxon>
        <taxon>Burkholderia cepacia complex</taxon>
    </lineage>
</organism>
<proteinExistence type="predicted"/>